<dbReference type="PROSITE" id="PS00028">
    <property type="entry name" value="ZINC_FINGER_C2H2_1"/>
    <property type="match status" value="1"/>
</dbReference>
<dbReference type="SMART" id="SM00355">
    <property type="entry name" value="ZnF_C2H2"/>
    <property type="match status" value="4"/>
</dbReference>
<evidence type="ECO:0000256" key="1">
    <source>
        <dbReference type="ARBA" id="ARBA00000900"/>
    </source>
</evidence>
<evidence type="ECO:0000259" key="7">
    <source>
        <dbReference type="PROSITE" id="PS50089"/>
    </source>
</evidence>
<comment type="catalytic activity">
    <reaction evidence="1">
        <text>S-ubiquitinyl-[E2 ubiquitin-conjugating enzyme]-L-cysteine + [acceptor protein]-L-lysine = [E2 ubiquitin-conjugating enzyme]-L-cysteine + N(6)-ubiquitinyl-[acceptor protein]-L-lysine.</text>
        <dbReference type="EC" id="2.3.2.27"/>
    </reaction>
</comment>
<comment type="similarity">
    <text evidence="4">Belongs to the ZNF598/HEL2 family.</text>
</comment>
<evidence type="ECO:0000256" key="2">
    <source>
        <dbReference type="ARBA" id="ARBA00004906"/>
    </source>
</evidence>
<dbReference type="CDD" id="cd16615">
    <property type="entry name" value="RING-HC_ZNF598"/>
    <property type="match status" value="1"/>
</dbReference>
<feature type="compositionally biased region" description="Low complexity" evidence="6">
    <location>
        <begin position="722"/>
        <end position="731"/>
    </location>
</feature>
<dbReference type="PROSITE" id="PS50089">
    <property type="entry name" value="ZF_RING_2"/>
    <property type="match status" value="1"/>
</dbReference>
<feature type="compositionally biased region" description="Basic residues" evidence="6">
    <location>
        <begin position="789"/>
        <end position="799"/>
    </location>
</feature>
<dbReference type="Pfam" id="PF13920">
    <property type="entry name" value="zf-C3HC4_3"/>
    <property type="match status" value="1"/>
</dbReference>
<keyword evidence="9" id="KW-1185">Reference proteome</keyword>
<dbReference type="InterPro" id="IPR013087">
    <property type="entry name" value="Znf_C2H2_type"/>
</dbReference>
<dbReference type="InterPro" id="IPR041888">
    <property type="entry name" value="RING-HC_ZNF598/HEL2"/>
</dbReference>
<dbReference type="GO" id="GO:0043022">
    <property type="term" value="F:ribosome binding"/>
    <property type="evidence" value="ECO:0007669"/>
    <property type="project" value="TreeGrafter"/>
</dbReference>
<dbReference type="SUPFAM" id="SSF57850">
    <property type="entry name" value="RING/U-box"/>
    <property type="match status" value="1"/>
</dbReference>
<feature type="compositionally biased region" description="Gly residues" evidence="6">
    <location>
        <begin position="732"/>
        <end position="744"/>
    </location>
</feature>
<accession>A0A9P5PA09</accession>
<dbReference type="GO" id="GO:0072344">
    <property type="term" value="P:rescue of stalled ribosome"/>
    <property type="evidence" value="ECO:0007669"/>
    <property type="project" value="InterPro"/>
</dbReference>
<feature type="region of interest" description="Disordered" evidence="6">
    <location>
        <begin position="715"/>
        <end position="811"/>
    </location>
</feature>
<feature type="compositionally biased region" description="Polar residues" evidence="6">
    <location>
        <begin position="1"/>
        <end position="24"/>
    </location>
</feature>
<dbReference type="EC" id="2.3.2.27" evidence="3"/>
<dbReference type="OrthoDB" id="3838338at2759"/>
<feature type="compositionally biased region" description="Low complexity" evidence="6">
    <location>
        <begin position="639"/>
        <end position="652"/>
    </location>
</feature>
<evidence type="ECO:0000313" key="9">
    <source>
        <dbReference type="Proteomes" id="UP000772434"/>
    </source>
</evidence>
<feature type="compositionally biased region" description="Low complexity" evidence="6">
    <location>
        <begin position="330"/>
        <end position="345"/>
    </location>
</feature>
<feature type="compositionally biased region" description="Gly residues" evidence="6">
    <location>
        <begin position="779"/>
        <end position="788"/>
    </location>
</feature>
<organism evidence="8 9">
    <name type="scientific">Rhodocollybia butyracea</name>
    <dbReference type="NCBI Taxonomy" id="206335"/>
    <lineage>
        <taxon>Eukaryota</taxon>
        <taxon>Fungi</taxon>
        <taxon>Dikarya</taxon>
        <taxon>Basidiomycota</taxon>
        <taxon>Agaricomycotina</taxon>
        <taxon>Agaricomycetes</taxon>
        <taxon>Agaricomycetidae</taxon>
        <taxon>Agaricales</taxon>
        <taxon>Marasmiineae</taxon>
        <taxon>Omphalotaceae</taxon>
        <taxon>Rhodocollybia</taxon>
    </lineage>
</organism>
<name>A0A9P5PA09_9AGAR</name>
<feature type="region of interest" description="Disordered" evidence="6">
    <location>
        <begin position="326"/>
        <end position="420"/>
    </location>
</feature>
<reference evidence="8" key="1">
    <citation type="submission" date="2020-11" db="EMBL/GenBank/DDBJ databases">
        <authorList>
            <consortium name="DOE Joint Genome Institute"/>
            <person name="Ahrendt S."/>
            <person name="Riley R."/>
            <person name="Andreopoulos W."/>
            <person name="Labutti K."/>
            <person name="Pangilinan J."/>
            <person name="Ruiz-Duenas F.J."/>
            <person name="Barrasa J.M."/>
            <person name="Sanchez-Garcia M."/>
            <person name="Camarero S."/>
            <person name="Miyauchi S."/>
            <person name="Serrano A."/>
            <person name="Linde D."/>
            <person name="Babiker R."/>
            <person name="Drula E."/>
            <person name="Ayuso-Fernandez I."/>
            <person name="Pacheco R."/>
            <person name="Padilla G."/>
            <person name="Ferreira P."/>
            <person name="Barriuso J."/>
            <person name="Kellner H."/>
            <person name="Castanera R."/>
            <person name="Alfaro M."/>
            <person name="Ramirez L."/>
            <person name="Pisabarro A.G."/>
            <person name="Kuo A."/>
            <person name="Tritt A."/>
            <person name="Lipzen A."/>
            <person name="He G."/>
            <person name="Yan M."/>
            <person name="Ng V."/>
            <person name="Cullen D."/>
            <person name="Martin F."/>
            <person name="Rosso M.-N."/>
            <person name="Henrissat B."/>
            <person name="Hibbett D."/>
            <person name="Martinez A.T."/>
            <person name="Grigoriev I.V."/>
        </authorList>
    </citation>
    <scope>NUCLEOTIDE SEQUENCE</scope>
    <source>
        <strain evidence="8">AH 40177</strain>
    </source>
</reference>
<feature type="compositionally biased region" description="Gly residues" evidence="6">
    <location>
        <begin position="761"/>
        <end position="770"/>
    </location>
</feature>
<dbReference type="AlphaFoldDB" id="A0A9P5PA09"/>
<gene>
    <name evidence="8" type="ORF">BDP27DRAFT_1343518</name>
</gene>
<evidence type="ECO:0000256" key="5">
    <source>
        <dbReference type="PROSITE-ProRule" id="PRU00175"/>
    </source>
</evidence>
<comment type="pathway">
    <text evidence="2">Protein modification; protein ubiquitination.</text>
</comment>
<feature type="compositionally biased region" description="Low complexity" evidence="6">
    <location>
        <begin position="610"/>
        <end position="632"/>
    </location>
</feature>
<feature type="compositionally biased region" description="Basic residues" evidence="6">
    <location>
        <begin position="31"/>
        <end position="41"/>
    </location>
</feature>
<proteinExistence type="inferred from homology"/>
<keyword evidence="5" id="KW-0479">Metal-binding</keyword>
<dbReference type="PANTHER" id="PTHR22938:SF0">
    <property type="entry name" value="E3 UBIQUITIN-PROTEIN LIGASE ZNF598"/>
    <property type="match status" value="1"/>
</dbReference>
<evidence type="ECO:0000256" key="6">
    <source>
        <dbReference type="SAM" id="MobiDB-lite"/>
    </source>
</evidence>
<dbReference type="Pfam" id="PF23230">
    <property type="entry name" value="zf-C2H2_13"/>
    <property type="match status" value="1"/>
</dbReference>
<evidence type="ECO:0000313" key="8">
    <source>
        <dbReference type="EMBL" id="KAF9058490.1"/>
    </source>
</evidence>
<keyword evidence="5" id="KW-0862">Zinc</keyword>
<dbReference type="GO" id="GO:0008270">
    <property type="term" value="F:zinc ion binding"/>
    <property type="evidence" value="ECO:0007669"/>
    <property type="project" value="UniProtKB-KW"/>
</dbReference>
<dbReference type="EMBL" id="JADNRY010000373">
    <property type="protein sequence ID" value="KAF9058490.1"/>
    <property type="molecule type" value="Genomic_DNA"/>
</dbReference>
<evidence type="ECO:0000256" key="3">
    <source>
        <dbReference type="ARBA" id="ARBA00012483"/>
    </source>
</evidence>
<protein>
    <recommendedName>
        <fullName evidence="3">RING-type E3 ubiquitin transferase</fullName>
        <ecNumber evidence="3">2.3.2.27</ecNumber>
    </recommendedName>
</protein>
<dbReference type="InterPro" id="IPR001841">
    <property type="entry name" value="Znf_RING"/>
</dbReference>
<feature type="region of interest" description="Disordered" evidence="6">
    <location>
        <begin position="575"/>
        <end position="687"/>
    </location>
</feature>
<feature type="compositionally biased region" description="Low complexity" evidence="6">
    <location>
        <begin position="575"/>
        <end position="589"/>
    </location>
</feature>
<keyword evidence="5" id="KW-0863">Zinc-finger</keyword>
<dbReference type="InterPro" id="IPR044288">
    <property type="entry name" value="ZNF598/HEL2"/>
</dbReference>
<dbReference type="GO" id="GO:0016567">
    <property type="term" value="P:protein ubiquitination"/>
    <property type="evidence" value="ECO:0007669"/>
    <property type="project" value="TreeGrafter"/>
</dbReference>
<sequence>MSATATVQSRPAPTHGQSQIRSSHNNNQRGRGGKSRGKGRGGRGGAGNGNHITEADGKAVETEKIGDIDNDTSSVDGDVCFICAEPVKYYSLSTCNHRTCHVCALRLRALYKKDVCTFCKEPQPELHITFETQEMMTDSLILLRFNCPDSECDYIAKGWGDLKMHIRASHGRLMCDLCIRSKKVFAHEHILYTYPQLVIHLPSMDYGHGGRRSAKKPSTTVIPPEGGIHPLCEFCRECFFSEDEMYAHMRERHEECFVCKRDGVRDVYFASYPALETHFSTAHHACSHPECLQRKFVVFSSALDLQAHMVDEHGASRKVVGLDFASSSANQGGRNQNQHQSQNSHRGGGGGGRDPPPREQGIPVPPPAPPQNQNQNQSRRRQAFGGALTGDADPNAPTLGTSGPPTRRPSPNPADDDPAISNRHTAFLALLSSLAPNSTTAVQHSARDLIGIVWNVLDRDRETMSDKAKSRGTRDGLEPTARVINSFVDLLEEDEEGEGVEEIDRKSLELLREWKGFEVEQRRQFPDLVPTASSSAGAYAAITSGRVLNAKHSTHTTTGRAGNNASRRVWDRVAQAANSGSASGSGRVPPGVPPPPGSLAAALDEKTPWAGSGSSNTPTNNTNTNNTAPTSSAFPGLVSSSTTTPTSKSISSPAHLRPFSVPAASVKSTHAHAQAPPPKLNAAAFPGLPASTNRREKVQVKGNVSLRNILGSTGEVPASRWGAPSSSTTTGTGTGTGTGVGGGTLPAATPPGPSASDEGDVIGGVGGVGGAEISEPVDGEGGGVNGMGKKGKGKGKSKQKQMLFTLGSFPT</sequence>
<dbReference type="InterPro" id="IPR056437">
    <property type="entry name" value="Znf-C2H2_ZNF598/HEL2"/>
</dbReference>
<feature type="region of interest" description="Disordered" evidence="6">
    <location>
        <begin position="1"/>
        <end position="60"/>
    </location>
</feature>
<feature type="domain" description="RING-type" evidence="7">
    <location>
        <begin position="80"/>
        <end position="120"/>
    </location>
</feature>
<dbReference type="PANTHER" id="PTHR22938">
    <property type="entry name" value="ZINC FINGER PROTEIN 598"/>
    <property type="match status" value="1"/>
</dbReference>
<evidence type="ECO:0000256" key="4">
    <source>
        <dbReference type="ARBA" id="ARBA00035113"/>
    </source>
</evidence>
<dbReference type="GO" id="GO:0061630">
    <property type="term" value="F:ubiquitin protein ligase activity"/>
    <property type="evidence" value="ECO:0007669"/>
    <property type="project" value="UniProtKB-EC"/>
</dbReference>
<dbReference type="Proteomes" id="UP000772434">
    <property type="component" value="Unassembled WGS sequence"/>
</dbReference>
<comment type="caution">
    <text evidence="8">The sequence shown here is derived from an EMBL/GenBank/DDBJ whole genome shotgun (WGS) entry which is preliminary data.</text>
</comment>